<dbReference type="AlphaFoldDB" id="A0A512AG07"/>
<protein>
    <recommendedName>
        <fullName evidence="6">HTH tetR-type domain-containing protein</fullName>
    </recommendedName>
</protein>
<evidence type="ECO:0000256" key="4">
    <source>
        <dbReference type="ARBA" id="ARBA00023163"/>
    </source>
</evidence>
<proteinExistence type="predicted"/>
<keyword evidence="3 5" id="KW-0238">DNA-binding</keyword>
<dbReference type="EMBL" id="BJYR01000002">
    <property type="protein sequence ID" value="GEN98635.1"/>
    <property type="molecule type" value="Genomic_DNA"/>
</dbReference>
<dbReference type="GO" id="GO:0003700">
    <property type="term" value="F:DNA-binding transcription factor activity"/>
    <property type="evidence" value="ECO:0007669"/>
    <property type="project" value="TreeGrafter"/>
</dbReference>
<evidence type="ECO:0000256" key="1">
    <source>
        <dbReference type="ARBA" id="ARBA00022491"/>
    </source>
</evidence>
<dbReference type="PRINTS" id="PR00455">
    <property type="entry name" value="HTHTETR"/>
</dbReference>
<dbReference type="PROSITE" id="PS50977">
    <property type="entry name" value="HTH_TETR_2"/>
    <property type="match status" value="1"/>
</dbReference>
<feature type="domain" description="HTH tetR-type" evidence="6">
    <location>
        <begin position="24"/>
        <end position="84"/>
    </location>
</feature>
<evidence type="ECO:0000313" key="7">
    <source>
        <dbReference type="EMBL" id="GEN98635.1"/>
    </source>
</evidence>
<reference evidence="7 8" key="1">
    <citation type="submission" date="2019-07" db="EMBL/GenBank/DDBJ databases">
        <title>Whole genome shotgun sequence of Novosphingobium sediminis NBRC 106119.</title>
        <authorList>
            <person name="Hosoyama A."/>
            <person name="Uohara A."/>
            <person name="Ohji S."/>
            <person name="Ichikawa N."/>
        </authorList>
    </citation>
    <scope>NUCLEOTIDE SEQUENCE [LARGE SCALE GENOMIC DNA]</scope>
    <source>
        <strain evidence="7 8">NBRC 106119</strain>
    </source>
</reference>
<feature type="DNA-binding region" description="H-T-H motif" evidence="5">
    <location>
        <begin position="47"/>
        <end position="66"/>
    </location>
</feature>
<dbReference type="InterPro" id="IPR050109">
    <property type="entry name" value="HTH-type_TetR-like_transc_reg"/>
</dbReference>
<dbReference type="RefSeq" id="WP_147158004.1">
    <property type="nucleotide sequence ID" value="NZ_BJYR01000002.1"/>
</dbReference>
<keyword evidence="2" id="KW-0805">Transcription regulation</keyword>
<accession>A0A512AG07</accession>
<name>A0A512AG07_9SPHN</name>
<dbReference type="Pfam" id="PF00440">
    <property type="entry name" value="TetR_N"/>
    <property type="match status" value="1"/>
</dbReference>
<dbReference type="Gene3D" id="1.10.357.10">
    <property type="entry name" value="Tetracycline Repressor, domain 2"/>
    <property type="match status" value="1"/>
</dbReference>
<keyword evidence="1" id="KW-0678">Repressor</keyword>
<dbReference type="OrthoDB" id="8478851at2"/>
<evidence type="ECO:0000256" key="5">
    <source>
        <dbReference type="PROSITE-ProRule" id="PRU00335"/>
    </source>
</evidence>
<organism evidence="7 8">
    <name type="scientific">Novosphingobium sediminis</name>
    <dbReference type="NCBI Taxonomy" id="707214"/>
    <lineage>
        <taxon>Bacteria</taxon>
        <taxon>Pseudomonadati</taxon>
        <taxon>Pseudomonadota</taxon>
        <taxon>Alphaproteobacteria</taxon>
        <taxon>Sphingomonadales</taxon>
        <taxon>Sphingomonadaceae</taxon>
        <taxon>Novosphingobium</taxon>
    </lineage>
</organism>
<comment type="caution">
    <text evidence="7">The sequence shown here is derived from an EMBL/GenBank/DDBJ whole genome shotgun (WGS) entry which is preliminary data.</text>
</comment>
<dbReference type="GO" id="GO:0000976">
    <property type="term" value="F:transcription cis-regulatory region binding"/>
    <property type="evidence" value="ECO:0007669"/>
    <property type="project" value="TreeGrafter"/>
</dbReference>
<evidence type="ECO:0000313" key="8">
    <source>
        <dbReference type="Proteomes" id="UP000321464"/>
    </source>
</evidence>
<dbReference type="InterPro" id="IPR009057">
    <property type="entry name" value="Homeodomain-like_sf"/>
</dbReference>
<dbReference type="SUPFAM" id="SSF48498">
    <property type="entry name" value="Tetracyclin repressor-like, C-terminal domain"/>
    <property type="match status" value="1"/>
</dbReference>
<keyword evidence="8" id="KW-1185">Reference proteome</keyword>
<sequence length="216" mass="24533">MDGVPKLVTDLLMPGREGGYAKGYETRELILRTALHILIEEGYRAMSMRRIAGACGMRLGNLTYHYPTREDLVRELLNAVISSYEVEFGAIVHAPGLEPEERLTRLCNLIIEDIGSKKTTRLFPELWALANHDAFVYERVHELYDRARAPLIEIIAEMRPDLPEKDRLDLGLFISASMEGLTVFAGYQMPFAQRMPAVEHIAIRSFIDIVRSFQPA</sequence>
<dbReference type="PANTHER" id="PTHR30055">
    <property type="entry name" value="HTH-TYPE TRANSCRIPTIONAL REGULATOR RUTR"/>
    <property type="match status" value="1"/>
</dbReference>
<dbReference type="PANTHER" id="PTHR30055:SF234">
    <property type="entry name" value="HTH-TYPE TRANSCRIPTIONAL REGULATOR BETI"/>
    <property type="match status" value="1"/>
</dbReference>
<dbReference type="InterPro" id="IPR039538">
    <property type="entry name" value="BetI_C"/>
</dbReference>
<keyword evidence="4" id="KW-0804">Transcription</keyword>
<evidence type="ECO:0000259" key="6">
    <source>
        <dbReference type="PROSITE" id="PS50977"/>
    </source>
</evidence>
<dbReference type="InterPro" id="IPR036271">
    <property type="entry name" value="Tet_transcr_reg_TetR-rel_C_sf"/>
</dbReference>
<dbReference type="SUPFAM" id="SSF46689">
    <property type="entry name" value="Homeodomain-like"/>
    <property type="match status" value="1"/>
</dbReference>
<dbReference type="Proteomes" id="UP000321464">
    <property type="component" value="Unassembled WGS sequence"/>
</dbReference>
<gene>
    <name evidence="7" type="ORF">NSE01_04680</name>
</gene>
<dbReference type="InterPro" id="IPR001647">
    <property type="entry name" value="HTH_TetR"/>
</dbReference>
<evidence type="ECO:0000256" key="2">
    <source>
        <dbReference type="ARBA" id="ARBA00023015"/>
    </source>
</evidence>
<evidence type="ECO:0000256" key="3">
    <source>
        <dbReference type="ARBA" id="ARBA00023125"/>
    </source>
</evidence>
<dbReference type="Pfam" id="PF13977">
    <property type="entry name" value="TetR_C_6"/>
    <property type="match status" value="1"/>
</dbReference>